<evidence type="ECO:0000256" key="1">
    <source>
        <dbReference type="SAM" id="Coils"/>
    </source>
</evidence>
<feature type="coiled-coil region" evidence="1">
    <location>
        <begin position="342"/>
        <end position="372"/>
    </location>
</feature>
<reference evidence="2 3" key="1">
    <citation type="journal article" date="2013" name="Curr. Biol.">
        <title>Shared signatures of parasitism and phylogenomics unite Cryptomycota and microsporidia.</title>
        <authorList>
            <person name="James T.Y."/>
            <person name="Pelin A."/>
            <person name="Bonen L."/>
            <person name="Ahrendt S."/>
            <person name="Sain D."/>
            <person name="Corradi N."/>
            <person name="Stajich J.E."/>
        </authorList>
    </citation>
    <scope>NUCLEOTIDE SEQUENCE [LARGE SCALE GENOMIC DNA]</scope>
    <source>
        <strain evidence="2 3">CSF55</strain>
    </source>
</reference>
<keyword evidence="1" id="KW-0175">Coiled coil</keyword>
<dbReference type="EMBL" id="KE560699">
    <property type="protein sequence ID" value="EPZ35986.1"/>
    <property type="molecule type" value="Genomic_DNA"/>
</dbReference>
<dbReference type="AlphaFoldDB" id="A0A075B492"/>
<dbReference type="HOGENOM" id="CLU_409167_0_0_1"/>
<organism evidence="2 3">
    <name type="scientific">Rozella allomycis (strain CSF55)</name>
    <dbReference type="NCBI Taxonomy" id="988480"/>
    <lineage>
        <taxon>Eukaryota</taxon>
        <taxon>Fungi</taxon>
        <taxon>Fungi incertae sedis</taxon>
        <taxon>Cryptomycota</taxon>
        <taxon>Cryptomycota incertae sedis</taxon>
        <taxon>Rozella</taxon>
    </lineage>
</organism>
<dbReference type="Proteomes" id="UP000030755">
    <property type="component" value="Unassembled WGS sequence"/>
</dbReference>
<feature type="coiled-coil region" evidence="1">
    <location>
        <begin position="420"/>
        <end position="447"/>
    </location>
</feature>
<gene>
    <name evidence="2" type="ORF">O9G_005667</name>
</gene>
<feature type="non-terminal residue" evidence="2">
    <location>
        <position position="1"/>
    </location>
</feature>
<evidence type="ECO:0000313" key="2">
    <source>
        <dbReference type="EMBL" id="EPZ35986.1"/>
    </source>
</evidence>
<name>A0A075B492_ROZAC</name>
<accession>A0A075B492</accession>
<sequence>KRGIVTPLEINSKNDYTPEYLNRFVAWLTFVSNDPILGKYYSECKVKTTQIDHLLMIEEQKPEEPYDEEILNMISPIFEKEDLYAFQLFLQSRVTTTYEARDMLSWLMTEYHSNFSIFYPEIKKLNVLQAEDLLYEYVEPSSNTTIYVPFTELALVIHDIEKAISIFKAIAEDFPDLLLLRNNKRRGFFHTYKAFKEKTIEPYKFALSKISPDDYYIIRDVSKNGYDLIEEYIILKDFEYVKFLIDENLYPLSYRVQSSFTVSQILLIHSCNDLFKHYMKTKPEYLKTSLDMKTPYLHSLLILAAAGDNWDSEIYEFILDTFPKSVSVKNVYGEDIFQFLERKKYSNIQKNLQELVEEKKQKQRQAKIAQMLSQIEKKREIADLDDFTSSISDSSIMSFESKKQIDCIDQPLEVISTGIIKENEEDLDKLDEKVHDLDNVYRELEVSAEDDFQSELEESKGQVLVANEKITNGNELDSQNDSKEAAESNAFLDNMEIYKKLVDNDNFEKMSNLFNAIIKHTKDKATGIFNIMHCFAFIEDDTKVFKLSSVIANGSSIFIPSFSVSEIFELVFFTFLDPHFDQHEECAWINCERRLVNTIKAASVFRHHGLLPRRIFSQKISEILEEIKFNDKFDKGNSFIESLLIAIFQQEAYLNVHSINVLSDIMKQRKLL</sequence>
<proteinExistence type="predicted"/>
<protein>
    <submittedName>
        <fullName evidence="2">Uncharacterized protein</fullName>
    </submittedName>
</protein>
<keyword evidence="3" id="KW-1185">Reference proteome</keyword>
<evidence type="ECO:0000313" key="3">
    <source>
        <dbReference type="Proteomes" id="UP000030755"/>
    </source>
</evidence>